<dbReference type="EMBL" id="FOGQ01000010">
    <property type="protein sequence ID" value="SES17362.1"/>
    <property type="molecule type" value="Genomic_DNA"/>
</dbReference>
<sequence length="143" mass="15411">MALLGEKALPHPLGGATDNVVDILPTANALQVFGGLRAAAAGTADEIDRLGRVDLVRESGEVAQWQIHRTLRVDLGELVNLADIDQLCIVGDFFNGYFFHVRQVYANAGLSHRFNLVPIPFFTALRYTSVAHATSSTGIPPAE</sequence>
<dbReference type="Proteomes" id="UP000198929">
    <property type="component" value="Unassembled WGS sequence"/>
</dbReference>
<reference evidence="2" key="1">
    <citation type="submission" date="2016-10" db="EMBL/GenBank/DDBJ databases">
        <authorList>
            <person name="Varghese N."/>
            <person name="Submissions S."/>
        </authorList>
    </citation>
    <scope>NUCLEOTIDE SEQUENCE [LARGE SCALE GENOMIC DNA]</scope>
    <source>
        <strain evidence="2">DSM 20524</strain>
    </source>
</reference>
<protein>
    <submittedName>
        <fullName evidence="1">Uncharacterized protein</fullName>
    </submittedName>
</protein>
<keyword evidence="2" id="KW-1185">Reference proteome</keyword>
<dbReference type="AlphaFoldDB" id="A0A1H9V6Q7"/>
<organism evidence="1 2">
    <name type="scientific">Corynebacterium cystitidis DSM 20524</name>
    <dbReference type="NCBI Taxonomy" id="1121357"/>
    <lineage>
        <taxon>Bacteria</taxon>
        <taxon>Bacillati</taxon>
        <taxon>Actinomycetota</taxon>
        <taxon>Actinomycetes</taxon>
        <taxon>Mycobacteriales</taxon>
        <taxon>Corynebacteriaceae</taxon>
        <taxon>Corynebacterium</taxon>
    </lineage>
</organism>
<evidence type="ECO:0000313" key="2">
    <source>
        <dbReference type="Proteomes" id="UP000198929"/>
    </source>
</evidence>
<accession>A0A1H9V6Q7</accession>
<name>A0A1H9V6Q7_9CORY</name>
<gene>
    <name evidence="1" type="ORF">SAMN05661109_02099</name>
</gene>
<proteinExistence type="predicted"/>
<evidence type="ECO:0000313" key="1">
    <source>
        <dbReference type="EMBL" id="SES17362.1"/>
    </source>
</evidence>